<dbReference type="InterPro" id="IPR036864">
    <property type="entry name" value="Zn2-C6_fun-type_DNA-bd_sf"/>
</dbReference>
<feature type="domain" description="Zn(2)-C6 fungal-type" evidence="2">
    <location>
        <begin position="15"/>
        <end position="42"/>
    </location>
</feature>
<dbReference type="PANTHER" id="PTHR38111:SF2">
    <property type="entry name" value="FINGER DOMAIN PROTEIN, PUTATIVE (AFU_ORTHOLOGUE AFUA_1G01560)-RELATED"/>
    <property type="match status" value="1"/>
</dbReference>
<dbReference type="Gene3D" id="4.10.240.10">
    <property type="entry name" value="Zn(2)-C6 fungal-type DNA-binding domain"/>
    <property type="match status" value="1"/>
</dbReference>
<dbReference type="SUPFAM" id="SSF57701">
    <property type="entry name" value="Zn2/Cys6 DNA-binding domain"/>
    <property type="match status" value="1"/>
</dbReference>
<dbReference type="Proteomes" id="UP000774617">
    <property type="component" value="Unassembled WGS sequence"/>
</dbReference>
<dbReference type="EMBL" id="JAGTJR010000013">
    <property type="protein sequence ID" value="KAH7050224.1"/>
    <property type="molecule type" value="Genomic_DNA"/>
</dbReference>
<evidence type="ECO:0000313" key="4">
    <source>
        <dbReference type="Proteomes" id="UP000774617"/>
    </source>
</evidence>
<reference evidence="3 4" key="1">
    <citation type="journal article" date="2021" name="Nat. Commun.">
        <title>Genetic determinants of endophytism in the Arabidopsis root mycobiome.</title>
        <authorList>
            <person name="Mesny F."/>
            <person name="Miyauchi S."/>
            <person name="Thiergart T."/>
            <person name="Pickel B."/>
            <person name="Atanasova L."/>
            <person name="Karlsson M."/>
            <person name="Huettel B."/>
            <person name="Barry K.W."/>
            <person name="Haridas S."/>
            <person name="Chen C."/>
            <person name="Bauer D."/>
            <person name="Andreopoulos W."/>
            <person name="Pangilinan J."/>
            <person name="LaButti K."/>
            <person name="Riley R."/>
            <person name="Lipzen A."/>
            <person name="Clum A."/>
            <person name="Drula E."/>
            <person name="Henrissat B."/>
            <person name="Kohler A."/>
            <person name="Grigoriev I.V."/>
            <person name="Martin F.M."/>
            <person name="Hacquard S."/>
        </authorList>
    </citation>
    <scope>NUCLEOTIDE SEQUENCE [LARGE SCALE GENOMIC DNA]</scope>
    <source>
        <strain evidence="3 4">MPI-SDFR-AT-0080</strain>
    </source>
</reference>
<organism evidence="3 4">
    <name type="scientific">Macrophomina phaseolina</name>
    <dbReference type="NCBI Taxonomy" id="35725"/>
    <lineage>
        <taxon>Eukaryota</taxon>
        <taxon>Fungi</taxon>
        <taxon>Dikarya</taxon>
        <taxon>Ascomycota</taxon>
        <taxon>Pezizomycotina</taxon>
        <taxon>Dothideomycetes</taxon>
        <taxon>Dothideomycetes incertae sedis</taxon>
        <taxon>Botryosphaeriales</taxon>
        <taxon>Botryosphaeriaceae</taxon>
        <taxon>Macrophomina</taxon>
    </lineage>
</organism>
<sequence>MLPVGPFDKRTFIRRCNACRRRKIKCVGATPCEYCQKTRQFCFRDAVAKPNALVFVSSGLQAPTSWSRQKTTNRGEIQSASLSTSDDWVIAYFFEQFLKTNNFADGLWTHVTSHLHQLLHTSPALRSAITAVAILDSSRRPSSRSNIPHLTAQEKALQIYSNSLTALQSAICTYGAAEHTIWATFFLGLFELMMGSNSTNWDRHFLYGTSNLLRARGPATFRQGSGKVLFLTLRFFEVSRCLIYDESSFLMESAWSCLLAALREESGVNRCLSEAVFDVMLRCSDLCSRLLNSTSESPSDFDGFMEEGACLRVVTEMLLRDCRKPDPKSPDDLAAFVFLHATSIYLSGIFDRRLHLFSTTPSAILSPDRVGIHVASILNGTEAAIDQTRLCGLLFLYPLRVAAARAATSPEQKRIADTFAKIGQQGFAIVRVFQEEITEVWSQG</sequence>
<keyword evidence="1" id="KW-0539">Nucleus</keyword>
<dbReference type="InterPro" id="IPR053178">
    <property type="entry name" value="Osmoadaptation_assoc"/>
</dbReference>
<gene>
    <name evidence="3" type="ORF">B0J12DRAFT_753676</name>
</gene>
<name>A0ABQ8GDS1_9PEZI</name>
<dbReference type="InterPro" id="IPR021858">
    <property type="entry name" value="Fun_TF"/>
</dbReference>
<dbReference type="PANTHER" id="PTHR38111">
    <property type="entry name" value="ZN(2)-C6 FUNGAL-TYPE DOMAIN-CONTAINING PROTEIN-RELATED"/>
    <property type="match status" value="1"/>
</dbReference>
<evidence type="ECO:0000313" key="3">
    <source>
        <dbReference type="EMBL" id="KAH7050224.1"/>
    </source>
</evidence>
<proteinExistence type="predicted"/>
<comment type="caution">
    <text evidence="3">The sequence shown here is derived from an EMBL/GenBank/DDBJ whole genome shotgun (WGS) entry which is preliminary data.</text>
</comment>
<accession>A0ABQ8GDS1</accession>
<evidence type="ECO:0000259" key="2">
    <source>
        <dbReference type="PROSITE" id="PS50048"/>
    </source>
</evidence>
<dbReference type="InterPro" id="IPR001138">
    <property type="entry name" value="Zn2Cys6_DnaBD"/>
</dbReference>
<dbReference type="PROSITE" id="PS50048">
    <property type="entry name" value="ZN2_CY6_FUNGAL_2"/>
    <property type="match status" value="1"/>
</dbReference>
<evidence type="ECO:0000256" key="1">
    <source>
        <dbReference type="ARBA" id="ARBA00023242"/>
    </source>
</evidence>
<keyword evidence="4" id="KW-1185">Reference proteome</keyword>
<dbReference type="Pfam" id="PF11951">
    <property type="entry name" value="Fungal_trans_2"/>
    <property type="match status" value="1"/>
</dbReference>
<dbReference type="CDD" id="cd00067">
    <property type="entry name" value="GAL4"/>
    <property type="match status" value="1"/>
</dbReference>
<protein>
    <recommendedName>
        <fullName evidence="2">Zn(2)-C6 fungal-type domain-containing protein</fullName>
    </recommendedName>
</protein>